<protein>
    <recommendedName>
        <fullName evidence="1">protein-serine/threonine phosphatase</fullName>
        <ecNumber evidence="1">3.1.3.16</ecNumber>
    </recommendedName>
</protein>
<dbReference type="GO" id="GO:0004722">
    <property type="term" value="F:protein serine/threonine phosphatase activity"/>
    <property type="evidence" value="ECO:0007669"/>
    <property type="project" value="UniProtKB-EC"/>
</dbReference>
<feature type="non-terminal residue" evidence="8">
    <location>
        <position position="328"/>
    </location>
</feature>
<dbReference type="InterPro" id="IPR015655">
    <property type="entry name" value="PP2C"/>
</dbReference>
<accession>A0A9E7K9H6</accession>
<dbReference type="InterPro" id="IPR001932">
    <property type="entry name" value="PPM-type_phosphatase-like_dom"/>
</dbReference>
<feature type="compositionally biased region" description="Basic and acidic residues" evidence="6">
    <location>
        <begin position="203"/>
        <end position="224"/>
    </location>
</feature>
<evidence type="ECO:0000256" key="3">
    <source>
        <dbReference type="ARBA" id="ARBA00022912"/>
    </source>
</evidence>
<evidence type="ECO:0000256" key="4">
    <source>
        <dbReference type="ARBA" id="ARBA00047761"/>
    </source>
</evidence>
<evidence type="ECO:0000256" key="6">
    <source>
        <dbReference type="SAM" id="MobiDB-lite"/>
    </source>
</evidence>
<dbReference type="PROSITE" id="PS51746">
    <property type="entry name" value="PPM_2"/>
    <property type="match status" value="1"/>
</dbReference>
<evidence type="ECO:0000313" key="9">
    <source>
        <dbReference type="Proteomes" id="UP001055439"/>
    </source>
</evidence>
<dbReference type="InterPro" id="IPR036457">
    <property type="entry name" value="PPM-type-like_dom_sf"/>
</dbReference>
<feature type="compositionally biased region" description="Polar residues" evidence="6">
    <location>
        <begin position="83"/>
        <end position="93"/>
    </location>
</feature>
<dbReference type="AlphaFoldDB" id="A0A9E7K9H6"/>
<comment type="catalytic activity">
    <reaction evidence="4">
        <text>O-phospho-L-seryl-[protein] + H2O = L-seryl-[protein] + phosphate</text>
        <dbReference type="Rhea" id="RHEA:20629"/>
        <dbReference type="Rhea" id="RHEA-COMP:9863"/>
        <dbReference type="Rhea" id="RHEA-COMP:11604"/>
        <dbReference type="ChEBI" id="CHEBI:15377"/>
        <dbReference type="ChEBI" id="CHEBI:29999"/>
        <dbReference type="ChEBI" id="CHEBI:43474"/>
        <dbReference type="ChEBI" id="CHEBI:83421"/>
        <dbReference type="EC" id="3.1.3.16"/>
    </reaction>
</comment>
<dbReference type="SUPFAM" id="SSF81606">
    <property type="entry name" value="PP2C-like"/>
    <property type="match status" value="1"/>
</dbReference>
<dbReference type="PANTHER" id="PTHR13832">
    <property type="entry name" value="PROTEIN PHOSPHATASE 2C"/>
    <property type="match status" value="1"/>
</dbReference>
<name>A0A9E7K9H6_9LILI</name>
<evidence type="ECO:0000259" key="7">
    <source>
        <dbReference type="PROSITE" id="PS51746"/>
    </source>
</evidence>
<keyword evidence="9" id="KW-1185">Reference proteome</keyword>
<feature type="region of interest" description="Disordered" evidence="6">
    <location>
        <begin position="73"/>
        <end position="94"/>
    </location>
</feature>
<gene>
    <name evidence="8" type="ORF">MUK42_20646</name>
</gene>
<proteinExistence type="predicted"/>
<keyword evidence="3" id="KW-0904">Protein phosphatase</keyword>
<feature type="region of interest" description="Disordered" evidence="6">
    <location>
        <begin position="183"/>
        <end position="224"/>
    </location>
</feature>
<comment type="catalytic activity">
    <reaction evidence="5">
        <text>O-phospho-L-threonyl-[protein] + H2O = L-threonyl-[protein] + phosphate</text>
        <dbReference type="Rhea" id="RHEA:47004"/>
        <dbReference type="Rhea" id="RHEA-COMP:11060"/>
        <dbReference type="Rhea" id="RHEA-COMP:11605"/>
        <dbReference type="ChEBI" id="CHEBI:15377"/>
        <dbReference type="ChEBI" id="CHEBI:30013"/>
        <dbReference type="ChEBI" id="CHEBI:43474"/>
        <dbReference type="ChEBI" id="CHEBI:61977"/>
        <dbReference type="EC" id="3.1.3.16"/>
    </reaction>
</comment>
<evidence type="ECO:0000256" key="1">
    <source>
        <dbReference type="ARBA" id="ARBA00013081"/>
    </source>
</evidence>
<evidence type="ECO:0000313" key="8">
    <source>
        <dbReference type="EMBL" id="URE07910.1"/>
    </source>
</evidence>
<evidence type="ECO:0000256" key="2">
    <source>
        <dbReference type="ARBA" id="ARBA00022801"/>
    </source>
</evidence>
<dbReference type="PANTHER" id="PTHR13832:SF228">
    <property type="entry name" value="PROTEIN PHOSPHATASE 2C 23-RELATED"/>
    <property type="match status" value="1"/>
</dbReference>
<evidence type="ECO:0000256" key="5">
    <source>
        <dbReference type="ARBA" id="ARBA00048336"/>
    </source>
</evidence>
<dbReference type="Gene3D" id="3.60.40.10">
    <property type="entry name" value="PPM-type phosphatase domain"/>
    <property type="match status" value="1"/>
</dbReference>
<dbReference type="EC" id="3.1.3.16" evidence="1"/>
<feature type="domain" description="PPM-type phosphatase" evidence="7">
    <location>
        <begin position="102"/>
        <end position="328"/>
    </location>
</feature>
<keyword evidence="2" id="KW-0378">Hydrolase</keyword>
<sequence>MSGPLDHRTSLFSAPLEKPLCFSDQLRRNLSHGLPRPRRTAVRSLLRGLTKAVARTVSTASYGSGSIVAPVKGPKDSGLADGGSTNLSGSSGRHSVEAAQWSDSPDSLIGNLQWAQGKAGEDRVHVVVSEEHGWVFVGIYDGFNGPDATDYLLSNLYPAVHRELKGLLWEDKNDALCREPVDDPTTPAARDEHNPTVATNWAADDRWSKEGRENKRKPDGAARKWEENHRRWRCEFERERLELDRRLTEQSKRSSQDRAVNHSLVLEALSEALRKTEESFLDIADKMVSENPELALMGSCVLAMLMKGDDVYLMNVGDSRAIVARKAE</sequence>
<dbReference type="OrthoDB" id="420076at2759"/>
<dbReference type="Pfam" id="PF00481">
    <property type="entry name" value="PP2C"/>
    <property type="match status" value="1"/>
</dbReference>
<dbReference type="EMBL" id="CP097507">
    <property type="protein sequence ID" value="URE07910.1"/>
    <property type="molecule type" value="Genomic_DNA"/>
</dbReference>
<dbReference type="Proteomes" id="UP001055439">
    <property type="component" value="Chromosome 5"/>
</dbReference>
<reference evidence="8" key="1">
    <citation type="submission" date="2022-05" db="EMBL/GenBank/DDBJ databases">
        <title>The Musa troglodytarum L. genome provides insights into the mechanism of non-climacteric behaviour and enrichment of carotenoids.</title>
        <authorList>
            <person name="Wang J."/>
        </authorList>
    </citation>
    <scope>NUCLEOTIDE SEQUENCE</scope>
    <source>
        <tissue evidence="8">Leaf</tissue>
    </source>
</reference>
<organism evidence="8 9">
    <name type="scientific">Musa troglodytarum</name>
    <name type="common">fe'i banana</name>
    <dbReference type="NCBI Taxonomy" id="320322"/>
    <lineage>
        <taxon>Eukaryota</taxon>
        <taxon>Viridiplantae</taxon>
        <taxon>Streptophyta</taxon>
        <taxon>Embryophyta</taxon>
        <taxon>Tracheophyta</taxon>
        <taxon>Spermatophyta</taxon>
        <taxon>Magnoliopsida</taxon>
        <taxon>Liliopsida</taxon>
        <taxon>Zingiberales</taxon>
        <taxon>Musaceae</taxon>
        <taxon>Musa</taxon>
    </lineage>
</organism>